<name>A0AAD9MW89_9ANNE</name>
<organism evidence="7 8">
    <name type="scientific">Paralvinella palmiformis</name>
    <dbReference type="NCBI Taxonomy" id="53620"/>
    <lineage>
        <taxon>Eukaryota</taxon>
        <taxon>Metazoa</taxon>
        <taxon>Spiralia</taxon>
        <taxon>Lophotrochozoa</taxon>
        <taxon>Annelida</taxon>
        <taxon>Polychaeta</taxon>
        <taxon>Sedentaria</taxon>
        <taxon>Canalipalpata</taxon>
        <taxon>Terebellida</taxon>
        <taxon>Terebelliformia</taxon>
        <taxon>Alvinellidae</taxon>
        <taxon>Paralvinella</taxon>
    </lineage>
</organism>
<protein>
    <recommendedName>
        <fullName evidence="6">G-patch domain-containing protein</fullName>
    </recommendedName>
</protein>
<comment type="similarity">
    <text evidence="2">Belongs to the MOS2 family.</text>
</comment>
<dbReference type="GO" id="GO:0005681">
    <property type="term" value="C:spliceosomal complex"/>
    <property type="evidence" value="ECO:0007669"/>
    <property type="project" value="TreeGrafter"/>
</dbReference>
<evidence type="ECO:0000256" key="5">
    <source>
        <dbReference type="SAM" id="MobiDB-lite"/>
    </source>
</evidence>
<evidence type="ECO:0000256" key="4">
    <source>
        <dbReference type="ARBA" id="ARBA00023242"/>
    </source>
</evidence>
<dbReference type="GO" id="GO:0000398">
    <property type="term" value="P:mRNA splicing, via spliceosome"/>
    <property type="evidence" value="ECO:0007669"/>
    <property type="project" value="InterPro"/>
</dbReference>
<feature type="compositionally biased region" description="Basic and acidic residues" evidence="5">
    <location>
        <begin position="367"/>
        <end position="379"/>
    </location>
</feature>
<dbReference type="Gene3D" id="2.30.30.30">
    <property type="match status" value="1"/>
</dbReference>
<dbReference type="CDD" id="cd13152">
    <property type="entry name" value="KOW_GPKOW_A"/>
    <property type="match status" value="1"/>
</dbReference>
<evidence type="ECO:0000256" key="1">
    <source>
        <dbReference type="ARBA" id="ARBA00004123"/>
    </source>
</evidence>
<dbReference type="InterPro" id="IPR026822">
    <property type="entry name" value="Spp2/MOS2_G-patch"/>
</dbReference>
<feature type="domain" description="G-patch" evidence="6">
    <location>
        <begin position="176"/>
        <end position="221"/>
    </location>
</feature>
<feature type="compositionally biased region" description="Basic residues" evidence="5">
    <location>
        <begin position="339"/>
        <end position="349"/>
    </location>
</feature>
<dbReference type="SMART" id="SM00739">
    <property type="entry name" value="KOW"/>
    <property type="match status" value="2"/>
</dbReference>
<dbReference type="PANTHER" id="PTHR15818">
    <property type="entry name" value="G PATCH AND KOW-CONTAINING"/>
    <property type="match status" value="1"/>
</dbReference>
<dbReference type="InterPro" id="IPR005824">
    <property type="entry name" value="KOW"/>
</dbReference>
<dbReference type="Pfam" id="PF25088">
    <property type="entry name" value="GPKOW_C"/>
    <property type="match status" value="1"/>
</dbReference>
<evidence type="ECO:0000259" key="6">
    <source>
        <dbReference type="PROSITE" id="PS50174"/>
    </source>
</evidence>
<dbReference type="Gene3D" id="2.30.30.140">
    <property type="match status" value="1"/>
</dbReference>
<reference evidence="7" key="1">
    <citation type="journal article" date="2023" name="Mol. Biol. Evol.">
        <title>Third-Generation Sequencing Reveals the Adaptive Role of the Epigenome in Three Deep-Sea Polychaetes.</title>
        <authorList>
            <person name="Perez M."/>
            <person name="Aroh O."/>
            <person name="Sun Y."/>
            <person name="Lan Y."/>
            <person name="Juniper S.K."/>
            <person name="Young C.R."/>
            <person name="Angers B."/>
            <person name="Qian P.Y."/>
        </authorList>
    </citation>
    <scope>NUCLEOTIDE SEQUENCE</scope>
    <source>
        <strain evidence="7">P08H-3</strain>
    </source>
</reference>
<gene>
    <name evidence="7" type="ORF">LSH36_609g01068</name>
</gene>
<dbReference type="PROSITE" id="PS50174">
    <property type="entry name" value="G_PATCH"/>
    <property type="match status" value="1"/>
</dbReference>
<keyword evidence="8" id="KW-1185">Reference proteome</keyword>
<proteinExistence type="inferred from homology"/>
<dbReference type="SMART" id="SM00443">
    <property type="entry name" value="G_patch"/>
    <property type="match status" value="1"/>
</dbReference>
<evidence type="ECO:0000313" key="8">
    <source>
        <dbReference type="Proteomes" id="UP001208570"/>
    </source>
</evidence>
<dbReference type="EMBL" id="JAODUP010000609">
    <property type="protein sequence ID" value="KAK2146423.1"/>
    <property type="molecule type" value="Genomic_DNA"/>
</dbReference>
<feature type="compositionally biased region" description="Basic and acidic residues" evidence="5">
    <location>
        <begin position="314"/>
        <end position="325"/>
    </location>
</feature>
<feature type="compositionally biased region" description="Basic residues" evidence="5">
    <location>
        <begin position="357"/>
        <end position="366"/>
    </location>
</feature>
<sequence>MESTEKMKKGFSFGFSKVKSSKKITETVLKDEDKDDITEKDYVLSLENKTVKSLKPVEEVKPLIIPLIQKNKWRIPKPEDLEKPESKPTAESESNKNEMKLPTTGDEITDRAVEELLLEAKKEQEVWDTRGDTDPNRTIPLLMRNKIPDGYETDDKLDVTLRPDEAAEADYQQVPIEQYGMAMLRGMGFKEEEGIGKNKKLVAPVEAVARPKGLGLGADRSLALQQKNDSKSAGRNSGEEQLVMKKGSYCVVKSGRNQGLYAVIEGIDEDNARVVIRLKLGGSVITLNQLAIELVNRKEYEKYANHLNKSKFDRYKAEQDKKHQSELNGSESGDESRPAVRRHRHKKDKRSYDDHGHSHRGSKKHRSSPERDGSGYDDRNKKYLVKSMRSVCWRYLGADFVSDLTESKKDFGRPSLWVYPFLKVRMIDPEFKKGRYYKSKLIVEDVSSLDSCMCRTEDGKILEGLSQPQLETVIPKTEFGRVMIVTGPHKGQIGEILDLNKSKRTASVQLLPDKDEILTLDYDTVCEYIGTVQHL</sequence>
<evidence type="ECO:0000313" key="7">
    <source>
        <dbReference type="EMBL" id="KAK2146423.1"/>
    </source>
</evidence>
<dbReference type="CDD" id="cd13153">
    <property type="entry name" value="KOW_GPKOW_B"/>
    <property type="match status" value="1"/>
</dbReference>
<keyword evidence="4" id="KW-0539">Nucleus</keyword>
<evidence type="ECO:0000256" key="3">
    <source>
        <dbReference type="ARBA" id="ARBA00022737"/>
    </source>
</evidence>
<keyword evidence="3" id="KW-0677">Repeat</keyword>
<dbReference type="InterPro" id="IPR041994">
    <property type="entry name" value="GPKOW_KOW2"/>
</dbReference>
<dbReference type="AlphaFoldDB" id="A0AAD9MW89"/>
<feature type="region of interest" description="Disordered" evidence="5">
    <location>
        <begin position="219"/>
        <end position="240"/>
    </location>
</feature>
<comment type="caution">
    <text evidence="7">The sequence shown here is derived from an EMBL/GenBank/DDBJ whole genome shotgun (WGS) entry which is preliminary data.</text>
</comment>
<dbReference type="GO" id="GO:0003676">
    <property type="term" value="F:nucleic acid binding"/>
    <property type="evidence" value="ECO:0007669"/>
    <property type="project" value="InterPro"/>
</dbReference>
<dbReference type="InterPro" id="IPR045166">
    <property type="entry name" value="Spp2-like"/>
</dbReference>
<feature type="region of interest" description="Disordered" evidence="5">
    <location>
        <begin position="74"/>
        <end position="103"/>
    </location>
</feature>
<dbReference type="Pfam" id="PF12656">
    <property type="entry name" value="G-patch_2"/>
    <property type="match status" value="1"/>
</dbReference>
<accession>A0AAD9MW89</accession>
<dbReference type="Proteomes" id="UP001208570">
    <property type="component" value="Unassembled WGS sequence"/>
</dbReference>
<comment type="subcellular location">
    <subcellularLocation>
        <location evidence="1">Nucleus</location>
    </subcellularLocation>
</comment>
<dbReference type="PANTHER" id="PTHR15818:SF2">
    <property type="entry name" value="G-PATCH DOMAIN AND KOW MOTIFS-CONTAINING PROTEIN"/>
    <property type="match status" value="1"/>
</dbReference>
<dbReference type="InterPro" id="IPR000467">
    <property type="entry name" value="G_patch_dom"/>
</dbReference>
<feature type="compositionally biased region" description="Polar residues" evidence="5">
    <location>
        <begin position="223"/>
        <end position="235"/>
    </location>
</feature>
<dbReference type="Pfam" id="PF00467">
    <property type="entry name" value="KOW"/>
    <property type="match status" value="1"/>
</dbReference>
<feature type="region of interest" description="Disordered" evidence="5">
    <location>
        <begin position="314"/>
        <end position="379"/>
    </location>
</feature>
<evidence type="ECO:0000256" key="2">
    <source>
        <dbReference type="ARBA" id="ARBA00010966"/>
    </source>
</evidence>
<feature type="compositionally biased region" description="Basic and acidic residues" evidence="5">
    <location>
        <begin position="76"/>
        <end position="99"/>
    </location>
</feature>
<dbReference type="InterPro" id="IPR041993">
    <property type="entry name" value="GPKOW_KOW1"/>
</dbReference>
<dbReference type="InterPro" id="IPR014722">
    <property type="entry name" value="Rib_uL2_dom2"/>
</dbReference>